<accession>A0ABP6VNK0</accession>
<dbReference type="EMBL" id="BAABDQ010000003">
    <property type="protein sequence ID" value="GAA3536985.1"/>
    <property type="molecule type" value="Genomic_DNA"/>
</dbReference>
<keyword evidence="2" id="KW-1185">Reference proteome</keyword>
<name>A0ABP6VNK0_9ACTN</name>
<gene>
    <name evidence="1" type="ORF">GCM10022419_016000</name>
</gene>
<evidence type="ECO:0000313" key="2">
    <source>
        <dbReference type="Proteomes" id="UP001500630"/>
    </source>
</evidence>
<dbReference type="Proteomes" id="UP001500630">
    <property type="component" value="Unassembled WGS sequence"/>
</dbReference>
<dbReference type="Pfam" id="PF23802">
    <property type="entry name" value="DUF7178"/>
    <property type="match status" value="1"/>
</dbReference>
<dbReference type="InterPro" id="IPR055602">
    <property type="entry name" value="DUF7178"/>
</dbReference>
<evidence type="ECO:0000313" key="1">
    <source>
        <dbReference type="EMBL" id="GAA3536985.1"/>
    </source>
</evidence>
<sequence>MPIPIKPNAETREMYVNNILRVWDSATHDQLERGLNWYRTANQLAHMISGGNVVAGAGVIAALSANKSWSENTKLAARAFLKGQASGHVGDAINKAARIMAGESPTVVLPMASKTGHFFRCIADPTDSDAICIDRHAHDIAVGQRYGNADRGLGSKGRYALMADLYREAASRLGYLPQQIQAVAWVVWIERKNG</sequence>
<reference evidence="2" key="1">
    <citation type="journal article" date="2019" name="Int. J. Syst. Evol. Microbiol.">
        <title>The Global Catalogue of Microorganisms (GCM) 10K type strain sequencing project: providing services to taxonomists for standard genome sequencing and annotation.</title>
        <authorList>
            <consortium name="The Broad Institute Genomics Platform"/>
            <consortium name="The Broad Institute Genome Sequencing Center for Infectious Disease"/>
            <person name="Wu L."/>
            <person name="Ma J."/>
        </authorList>
    </citation>
    <scope>NUCLEOTIDE SEQUENCE [LARGE SCALE GENOMIC DNA]</scope>
    <source>
        <strain evidence="2">JCM 17326</strain>
    </source>
</reference>
<protein>
    <submittedName>
        <fullName evidence="1">Uncharacterized protein</fullName>
    </submittedName>
</protein>
<proteinExistence type="predicted"/>
<comment type="caution">
    <text evidence="1">The sequence shown here is derived from an EMBL/GenBank/DDBJ whole genome shotgun (WGS) entry which is preliminary data.</text>
</comment>
<organism evidence="1 2">
    <name type="scientific">Nonomuraea rosea</name>
    <dbReference type="NCBI Taxonomy" id="638574"/>
    <lineage>
        <taxon>Bacteria</taxon>
        <taxon>Bacillati</taxon>
        <taxon>Actinomycetota</taxon>
        <taxon>Actinomycetes</taxon>
        <taxon>Streptosporangiales</taxon>
        <taxon>Streptosporangiaceae</taxon>
        <taxon>Nonomuraea</taxon>
    </lineage>
</organism>
<dbReference type="RefSeq" id="WP_345559952.1">
    <property type="nucleotide sequence ID" value="NZ_BAABDQ010000003.1"/>
</dbReference>